<feature type="short sequence motif" description="'KMSKS' region" evidence="12">
    <location>
        <begin position="261"/>
        <end position="265"/>
    </location>
</feature>
<dbReference type="Pfam" id="PF01406">
    <property type="entry name" value="tRNA-synt_1e"/>
    <property type="match status" value="1"/>
</dbReference>
<evidence type="ECO:0000256" key="7">
    <source>
        <dbReference type="ARBA" id="ARBA00022741"/>
    </source>
</evidence>
<comment type="subunit">
    <text evidence="3 12">Monomer.</text>
</comment>
<evidence type="ECO:0000256" key="2">
    <source>
        <dbReference type="ARBA" id="ARBA00005594"/>
    </source>
</evidence>
<dbReference type="NCBIfam" id="TIGR00435">
    <property type="entry name" value="cysS"/>
    <property type="match status" value="1"/>
</dbReference>
<sequence length="453" mass="54066">MFIYNTLKNYKDLLIPIKYNKLKTYVCGITVYDYCHLGHGRNMFVFYLINKYLKSRGYKITYVRNITDIDKKIINKSIKNKESINRLTKRIITSIYKDEKQLCLLSPDYEPKVSKYKNIIIYYINKLIKKDYAYINKGNVYFKINKHNIYGILSNQTVKNLVVSIKKDKYKKNKLDFSLWKKTNYKYGWDSPWSVGLPGWHIECSVLSKIYLGNKFDIHGGGLDLIFPHHENEKAQSELIFCKPHVNIWIHSGHININDKKMSKSLNNIIVLRKILKQYHNEVIKYFFLLTHYRKSINYTKYSLDMAFNSLKRFYKILNIITPIKGKNNNLFYNKFILALENDLNTVKAIYILFDILYKLKNSFHLGKIKKAQYLCFELIRLGNLIGILKSLPKNVFKKKILLNIKQIEKLILKRNIAKKEKNFLQSDKLRNYLNKFDVVFKDTFKRNIWFYS</sequence>
<feature type="short sequence motif" description="'HIGH' region" evidence="12">
    <location>
        <begin position="29"/>
        <end position="39"/>
    </location>
</feature>
<evidence type="ECO:0000256" key="9">
    <source>
        <dbReference type="ARBA" id="ARBA00022840"/>
    </source>
</evidence>
<comment type="catalytic activity">
    <reaction evidence="12">
        <text>tRNA(Cys) + L-cysteine + ATP = L-cysteinyl-tRNA(Cys) + AMP + diphosphate</text>
        <dbReference type="Rhea" id="RHEA:17773"/>
        <dbReference type="Rhea" id="RHEA-COMP:9661"/>
        <dbReference type="Rhea" id="RHEA-COMP:9679"/>
        <dbReference type="ChEBI" id="CHEBI:30616"/>
        <dbReference type="ChEBI" id="CHEBI:33019"/>
        <dbReference type="ChEBI" id="CHEBI:35235"/>
        <dbReference type="ChEBI" id="CHEBI:78442"/>
        <dbReference type="ChEBI" id="CHEBI:78517"/>
        <dbReference type="ChEBI" id="CHEBI:456215"/>
        <dbReference type="EC" id="6.1.1.16"/>
    </reaction>
</comment>
<evidence type="ECO:0000256" key="6">
    <source>
        <dbReference type="ARBA" id="ARBA00022723"/>
    </source>
</evidence>
<feature type="binding site" evidence="12">
    <location>
        <position position="27"/>
    </location>
    <ligand>
        <name>Zn(2+)</name>
        <dbReference type="ChEBI" id="CHEBI:29105"/>
    </ligand>
</feature>
<keyword evidence="11 12" id="KW-0030">Aminoacyl-tRNA synthetase</keyword>
<feature type="domain" description="tRNA synthetases class I catalytic" evidence="13">
    <location>
        <begin position="16"/>
        <end position="307"/>
    </location>
</feature>
<name>A0A6S6RZS9_9GAMM</name>
<evidence type="ECO:0000256" key="11">
    <source>
        <dbReference type="ARBA" id="ARBA00023146"/>
    </source>
</evidence>
<dbReference type="RefSeq" id="WP_180824881.1">
    <property type="nucleotide sequence ID" value="NZ_LR744089.1"/>
</dbReference>
<dbReference type="InterPro" id="IPR024909">
    <property type="entry name" value="Cys-tRNA/MSH_ligase"/>
</dbReference>
<dbReference type="HAMAP" id="MF_00041">
    <property type="entry name" value="Cys_tRNA_synth"/>
    <property type="match status" value="1"/>
</dbReference>
<dbReference type="PANTHER" id="PTHR10890:SF3">
    <property type="entry name" value="CYSTEINE--TRNA LIGASE, CYTOPLASMIC"/>
    <property type="match status" value="1"/>
</dbReference>
<dbReference type="CDD" id="cd00672">
    <property type="entry name" value="CysRS_core"/>
    <property type="match status" value="1"/>
</dbReference>
<keyword evidence="16" id="KW-1185">Reference proteome</keyword>
<evidence type="ECO:0000256" key="5">
    <source>
        <dbReference type="ARBA" id="ARBA00022598"/>
    </source>
</evidence>
<feature type="binding site" evidence="12">
    <location>
        <position position="204"/>
    </location>
    <ligand>
        <name>Zn(2+)</name>
        <dbReference type="ChEBI" id="CHEBI:29105"/>
    </ligand>
</feature>
<dbReference type="GO" id="GO:0005524">
    <property type="term" value="F:ATP binding"/>
    <property type="evidence" value="ECO:0007669"/>
    <property type="project" value="UniProtKB-UniRule"/>
</dbReference>
<evidence type="ECO:0000256" key="4">
    <source>
        <dbReference type="ARBA" id="ARBA00022490"/>
    </source>
</evidence>
<dbReference type="GO" id="GO:0006423">
    <property type="term" value="P:cysteinyl-tRNA aminoacylation"/>
    <property type="evidence" value="ECO:0007669"/>
    <property type="project" value="UniProtKB-UniRule"/>
</dbReference>
<feature type="binding site" evidence="12">
    <location>
        <position position="233"/>
    </location>
    <ligand>
        <name>Zn(2+)</name>
        <dbReference type="ChEBI" id="CHEBI:29105"/>
    </ligand>
</feature>
<organism evidence="15 16">
    <name type="scientific">Candidatus Portiera aleyrodidarum</name>
    <name type="common">primary endosymbiont of Bemisia tabaci</name>
    <dbReference type="NCBI Taxonomy" id="91844"/>
    <lineage>
        <taxon>Bacteria</taxon>
        <taxon>Pseudomonadati</taxon>
        <taxon>Pseudomonadota</taxon>
        <taxon>Gammaproteobacteria</taxon>
        <taxon>Candidatus Johnevansiales</taxon>
        <taxon>Candidatus Johnevansiaceae</taxon>
        <taxon>Candidatus Portiera</taxon>
    </lineage>
</organism>
<dbReference type="GO" id="GO:0004817">
    <property type="term" value="F:cysteine-tRNA ligase activity"/>
    <property type="evidence" value="ECO:0007669"/>
    <property type="project" value="UniProtKB-UniRule"/>
</dbReference>
<keyword evidence="8 12" id="KW-0862">Zinc</keyword>
<evidence type="ECO:0000313" key="16">
    <source>
        <dbReference type="Proteomes" id="UP000510842"/>
    </source>
</evidence>
<feature type="binding site" evidence="12">
    <location>
        <position position="264"/>
    </location>
    <ligand>
        <name>ATP</name>
        <dbReference type="ChEBI" id="CHEBI:30616"/>
    </ligand>
</feature>
<dbReference type="SUPFAM" id="SSF52374">
    <property type="entry name" value="Nucleotidylyl transferase"/>
    <property type="match status" value="1"/>
</dbReference>
<accession>A0A6S6RZS9</accession>
<evidence type="ECO:0000259" key="13">
    <source>
        <dbReference type="Pfam" id="PF01406"/>
    </source>
</evidence>
<evidence type="ECO:0000259" key="14">
    <source>
        <dbReference type="Pfam" id="PF09190"/>
    </source>
</evidence>
<reference evidence="15 16" key="1">
    <citation type="submission" date="2019-12" db="EMBL/GenBank/DDBJ databases">
        <authorList>
            <person name="Santos-Garcia D."/>
            <person name="Santos-Garcia D."/>
            <person name="Santos-Garcia D."/>
        </authorList>
    </citation>
    <scope>NUCLEOTIDE SEQUENCE [LARGE SCALE GENOMIC DNA]</scope>
    <source>
        <strain evidence="15">PeMo</strain>
    </source>
</reference>
<evidence type="ECO:0000313" key="15">
    <source>
        <dbReference type="EMBL" id="CAA3707281.1"/>
    </source>
</evidence>
<comment type="similarity">
    <text evidence="2 12">Belongs to the class-I aminoacyl-tRNA synthetase family.</text>
</comment>
<evidence type="ECO:0000256" key="10">
    <source>
        <dbReference type="ARBA" id="ARBA00022917"/>
    </source>
</evidence>
<dbReference type="PRINTS" id="PR00983">
    <property type="entry name" value="TRNASYNTHCYS"/>
</dbReference>
<comment type="subcellular location">
    <subcellularLocation>
        <location evidence="1 12">Cytoplasm</location>
    </subcellularLocation>
</comment>
<evidence type="ECO:0000256" key="8">
    <source>
        <dbReference type="ARBA" id="ARBA00022833"/>
    </source>
</evidence>
<dbReference type="InterPro" id="IPR015803">
    <property type="entry name" value="Cys-tRNA-ligase"/>
</dbReference>
<dbReference type="GO" id="GO:0005829">
    <property type="term" value="C:cytosol"/>
    <property type="evidence" value="ECO:0007669"/>
    <property type="project" value="TreeGrafter"/>
</dbReference>
<dbReference type="InterPro" id="IPR014729">
    <property type="entry name" value="Rossmann-like_a/b/a_fold"/>
</dbReference>
<keyword evidence="4 12" id="KW-0963">Cytoplasm</keyword>
<keyword evidence="5 12" id="KW-0436">Ligase</keyword>
<feature type="binding site" evidence="12">
    <location>
        <position position="229"/>
    </location>
    <ligand>
        <name>Zn(2+)</name>
        <dbReference type="ChEBI" id="CHEBI:29105"/>
    </ligand>
</feature>
<keyword evidence="10 12" id="KW-0648">Protein biosynthesis</keyword>
<dbReference type="InterPro" id="IPR032678">
    <property type="entry name" value="tRNA-synt_1_cat_dom"/>
</dbReference>
<dbReference type="AlphaFoldDB" id="A0A6S6RZS9"/>
<dbReference type="Gene3D" id="1.20.120.1910">
    <property type="entry name" value="Cysteine-tRNA ligase, C-terminal anti-codon recognition domain"/>
    <property type="match status" value="1"/>
</dbReference>
<evidence type="ECO:0000256" key="1">
    <source>
        <dbReference type="ARBA" id="ARBA00004496"/>
    </source>
</evidence>
<evidence type="ECO:0000256" key="3">
    <source>
        <dbReference type="ARBA" id="ARBA00011245"/>
    </source>
</evidence>
<dbReference type="PANTHER" id="PTHR10890">
    <property type="entry name" value="CYSTEINYL-TRNA SYNTHETASE"/>
    <property type="match status" value="1"/>
</dbReference>
<gene>
    <name evidence="12 15" type="primary">cysS</name>
    <name evidence="15" type="ORF">PEMO_0211</name>
</gene>
<dbReference type="InterPro" id="IPR015273">
    <property type="entry name" value="Cys-tRNA-synt_Ia_DALR"/>
</dbReference>
<protein>
    <recommendedName>
        <fullName evidence="12">Cysteine--tRNA ligase</fullName>
        <ecNumber evidence="12">6.1.1.16</ecNumber>
    </recommendedName>
    <alternativeName>
        <fullName evidence="12">Cysteinyl-tRNA synthetase</fullName>
        <shortName evidence="12">CysRS</shortName>
    </alternativeName>
</protein>
<evidence type="ECO:0000256" key="12">
    <source>
        <dbReference type="HAMAP-Rule" id="MF_00041"/>
    </source>
</evidence>
<proteinExistence type="inferred from homology"/>
<dbReference type="GO" id="GO:0008270">
    <property type="term" value="F:zinc ion binding"/>
    <property type="evidence" value="ECO:0007669"/>
    <property type="project" value="UniProtKB-UniRule"/>
</dbReference>
<dbReference type="EMBL" id="LR744089">
    <property type="protein sequence ID" value="CAA3707281.1"/>
    <property type="molecule type" value="Genomic_DNA"/>
</dbReference>
<dbReference type="SUPFAM" id="SSF47323">
    <property type="entry name" value="Anticodon-binding domain of a subclass of class I aminoacyl-tRNA synthetases"/>
    <property type="match status" value="1"/>
</dbReference>
<keyword evidence="7 12" id="KW-0547">Nucleotide-binding</keyword>
<dbReference type="Pfam" id="PF09190">
    <property type="entry name" value="DALR_2"/>
    <property type="match status" value="1"/>
</dbReference>
<dbReference type="InterPro" id="IPR009080">
    <property type="entry name" value="tRNAsynth_Ia_anticodon-bd"/>
</dbReference>
<keyword evidence="9 12" id="KW-0067">ATP-binding</keyword>
<dbReference type="Gene3D" id="3.40.50.620">
    <property type="entry name" value="HUPs"/>
    <property type="match status" value="1"/>
</dbReference>
<keyword evidence="6 12" id="KW-0479">Metal-binding</keyword>
<comment type="cofactor">
    <cofactor evidence="12">
        <name>Zn(2+)</name>
        <dbReference type="ChEBI" id="CHEBI:29105"/>
    </cofactor>
    <text evidence="12">Binds 1 zinc ion per subunit.</text>
</comment>
<dbReference type="EC" id="6.1.1.16" evidence="12"/>
<dbReference type="Proteomes" id="UP000510842">
    <property type="component" value="Chromosome"/>
</dbReference>
<feature type="domain" description="Cysteinyl-tRNA synthetase class Ia DALR" evidence="14">
    <location>
        <begin position="335"/>
        <end position="390"/>
    </location>
</feature>